<dbReference type="SMART" id="SM00382">
    <property type="entry name" value="AAA"/>
    <property type="match status" value="1"/>
</dbReference>
<keyword evidence="3 5" id="KW-0067">ATP-binding</keyword>
<evidence type="ECO:0000259" key="4">
    <source>
        <dbReference type="PROSITE" id="PS50893"/>
    </source>
</evidence>
<dbReference type="InterPro" id="IPR003593">
    <property type="entry name" value="AAA+_ATPase"/>
</dbReference>
<dbReference type="InterPro" id="IPR051782">
    <property type="entry name" value="ABC_Transporter_VariousFunc"/>
</dbReference>
<dbReference type="Proteomes" id="UP001476807">
    <property type="component" value="Unassembled WGS sequence"/>
</dbReference>
<gene>
    <name evidence="5" type="ORF">ABS362_01615</name>
</gene>
<keyword evidence="6" id="KW-1185">Reference proteome</keyword>
<keyword evidence="2" id="KW-0547">Nucleotide-binding</keyword>
<dbReference type="InterPro" id="IPR003439">
    <property type="entry name" value="ABC_transporter-like_ATP-bd"/>
</dbReference>
<dbReference type="Gene3D" id="3.40.50.300">
    <property type="entry name" value="P-loop containing nucleotide triphosphate hydrolases"/>
    <property type="match status" value="1"/>
</dbReference>
<proteinExistence type="predicted"/>
<organism evidence="5 6">
    <name type="scientific">Pontibacter populi</name>
    <dbReference type="NCBI Taxonomy" id="890055"/>
    <lineage>
        <taxon>Bacteria</taxon>
        <taxon>Pseudomonadati</taxon>
        <taxon>Bacteroidota</taxon>
        <taxon>Cytophagia</taxon>
        <taxon>Cytophagales</taxon>
        <taxon>Hymenobacteraceae</taxon>
        <taxon>Pontibacter</taxon>
    </lineage>
</organism>
<comment type="caution">
    <text evidence="5">The sequence shown here is derived from an EMBL/GenBank/DDBJ whole genome shotgun (WGS) entry which is preliminary data.</text>
</comment>
<evidence type="ECO:0000256" key="2">
    <source>
        <dbReference type="ARBA" id="ARBA00022741"/>
    </source>
</evidence>
<dbReference type="PROSITE" id="PS50893">
    <property type="entry name" value="ABC_TRANSPORTER_2"/>
    <property type="match status" value="1"/>
</dbReference>
<reference evidence="5 6" key="1">
    <citation type="submission" date="2024-06" db="EMBL/GenBank/DDBJ databases">
        <title>Pontibacter populi HYL7-15.</title>
        <authorList>
            <person name="Kim M.K."/>
        </authorList>
    </citation>
    <scope>NUCLEOTIDE SEQUENCE [LARGE SCALE GENOMIC DNA]</scope>
    <source>
        <strain evidence="5 6">HYL7-15</strain>
    </source>
</reference>
<keyword evidence="1" id="KW-0813">Transport</keyword>
<name>A0ABV1RQ49_9BACT</name>
<evidence type="ECO:0000256" key="1">
    <source>
        <dbReference type="ARBA" id="ARBA00022448"/>
    </source>
</evidence>
<dbReference type="PANTHER" id="PTHR42939">
    <property type="entry name" value="ABC TRANSPORTER ATP-BINDING PROTEIN ALBC-RELATED"/>
    <property type="match status" value="1"/>
</dbReference>
<feature type="domain" description="ABC transporter" evidence="4">
    <location>
        <begin position="6"/>
        <end position="224"/>
    </location>
</feature>
<dbReference type="Pfam" id="PF00005">
    <property type="entry name" value="ABC_tran"/>
    <property type="match status" value="1"/>
</dbReference>
<dbReference type="PANTHER" id="PTHR42939:SF1">
    <property type="entry name" value="ABC TRANSPORTER ATP-BINDING PROTEIN ALBC-RELATED"/>
    <property type="match status" value="1"/>
</dbReference>
<protein>
    <submittedName>
        <fullName evidence="5">ATP-binding cassette domain-containing protein</fullName>
    </submittedName>
</protein>
<evidence type="ECO:0000313" key="6">
    <source>
        <dbReference type="Proteomes" id="UP001476807"/>
    </source>
</evidence>
<dbReference type="SUPFAM" id="SSF52540">
    <property type="entry name" value="P-loop containing nucleoside triphosphate hydrolases"/>
    <property type="match status" value="1"/>
</dbReference>
<evidence type="ECO:0000256" key="3">
    <source>
        <dbReference type="ARBA" id="ARBA00022840"/>
    </source>
</evidence>
<accession>A0ABV1RQ49</accession>
<dbReference type="EMBL" id="JBEOKT010000001">
    <property type="protein sequence ID" value="MER2996222.1"/>
    <property type="molecule type" value="Genomic_DNA"/>
</dbReference>
<dbReference type="GO" id="GO:0005524">
    <property type="term" value="F:ATP binding"/>
    <property type="evidence" value="ECO:0007669"/>
    <property type="project" value="UniProtKB-KW"/>
</dbReference>
<dbReference type="RefSeq" id="WP_350410398.1">
    <property type="nucleotide sequence ID" value="NZ_JBEOKT010000001.1"/>
</dbReference>
<dbReference type="InterPro" id="IPR027417">
    <property type="entry name" value="P-loop_NTPase"/>
</dbReference>
<evidence type="ECO:0000313" key="5">
    <source>
        <dbReference type="EMBL" id="MER2996222.1"/>
    </source>
</evidence>
<sequence>MPENKLEVDSILYNYGHRQLLTDIFLSCDTGEIVGLLGRNGCGKTTLLKIIFGTLPTPNKHIRITGKVYTEPYKSDNLLAYLPQHDFLPANLKLHNIIDLYHIEPEKKETIKQDKRIQKHLTKYPGELSKGELRYFELMLLLQKDVKFVLLDEPFSGISPLHVEFIEELLKTHLSTKGFIITDHDYQSVLRVSNRVILLADGYCRPINYMEELYQWGYIPANALN</sequence>